<feature type="region of interest" description="Disordered" evidence="1">
    <location>
        <begin position="1"/>
        <end position="25"/>
    </location>
</feature>
<gene>
    <name evidence="2" type="ORF">CTAYLR_001804</name>
</gene>
<feature type="region of interest" description="Disordered" evidence="1">
    <location>
        <begin position="488"/>
        <end position="601"/>
    </location>
</feature>
<dbReference type="Proteomes" id="UP001230188">
    <property type="component" value="Unassembled WGS sequence"/>
</dbReference>
<evidence type="ECO:0000313" key="2">
    <source>
        <dbReference type="EMBL" id="KAJ8600041.1"/>
    </source>
</evidence>
<dbReference type="AlphaFoldDB" id="A0AAD7U880"/>
<name>A0AAD7U880_9STRA</name>
<dbReference type="Gene3D" id="3.30.565.10">
    <property type="entry name" value="Histidine kinase-like ATPase, C-terminal domain"/>
    <property type="match status" value="1"/>
</dbReference>
<comment type="caution">
    <text evidence="2">The sequence shown here is derived from an EMBL/GenBank/DDBJ whole genome shotgun (WGS) entry which is preliminary data.</text>
</comment>
<feature type="compositionally biased region" description="Basic residues" evidence="1">
    <location>
        <begin position="551"/>
        <end position="561"/>
    </location>
</feature>
<dbReference type="SUPFAM" id="SSF55874">
    <property type="entry name" value="ATPase domain of HSP90 chaperone/DNA topoisomerase II/histidine kinase"/>
    <property type="match status" value="1"/>
</dbReference>
<sequence length="683" mass="76399">MSRGGTRALVSSRELKTKSKRHPHPRTAFGELVDNAMGQAKAANIWIDLSEEDRVLTVRDDGKGISPDDLKKMLGLGFSTASSEEIGEYGEGFKSSTMKLADDVLVLSQKKFRHPCGTKTMGRTVGFLSQTLHERDALEDLYTPYLYLRKGLGETGWSDATEALLESRKSLTGGGPDGGEATGNRRMISRHAYDHLYARYGGAAITEPAADDDERFDRLESALAAAFERIFGDDRTGSHVEMWNLTPGLIEGVESMPSEHPWKTPQLPGPDVRFACDEVDENYLFETSLREYLATVYSVSSAWPSTDAHKSFGIHVNGVAVRRYNWDELLYTGNERKSTKERYRPQGNGDESLGAQLRARGRHDLALLVGHTDKLDNEPGASRNTHRRPGFKPFGLLVCVAGRVVDVFNRDHINRKVWQKNGAIDRLQLGLGSCILVELPKGIKSFVTNTNKDGFQSTHAMGSFKKQILGQKLNDFCKKQVRAKLDREERARRLKDHRVNQAKRRRAETPPRPNAADHVDRRSPRPSPRSPRDDDDDVDDEQQQPPERRRQSPRRSPRRKHVDNNDEQQQPPERRRQSPRRSSRSNLVVVTEREQPPTTPQTAKILDAPEEEEEDAMTALVPPANNPGVLSTGAESAMDLTTTTSRTTALSTATAPPQIMNEARVLLCRETSDFFSTGVATFQ</sequence>
<dbReference type="GO" id="GO:0016887">
    <property type="term" value="F:ATP hydrolysis activity"/>
    <property type="evidence" value="ECO:0007669"/>
    <property type="project" value="InterPro"/>
</dbReference>
<dbReference type="EMBL" id="JAQMWT010000531">
    <property type="protein sequence ID" value="KAJ8600041.1"/>
    <property type="molecule type" value="Genomic_DNA"/>
</dbReference>
<dbReference type="Pfam" id="PF13589">
    <property type="entry name" value="HATPase_c_3"/>
    <property type="match status" value="1"/>
</dbReference>
<protein>
    <submittedName>
        <fullName evidence="2">Uncharacterized protein</fullName>
    </submittedName>
</protein>
<dbReference type="InterPro" id="IPR045261">
    <property type="entry name" value="MORC_ATPase"/>
</dbReference>
<keyword evidence="3" id="KW-1185">Reference proteome</keyword>
<accession>A0AAD7U880</accession>
<evidence type="ECO:0000313" key="3">
    <source>
        <dbReference type="Proteomes" id="UP001230188"/>
    </source>
</evidence>
<feature type="compositionally biased region" description="Basic residues" evidence="1">
    <location>
        <begin position="492"/>
        <end position="506"/>
    </location>
</feature>
<organism evidence="2 3">
    <name type="scientific">Chrysophaeum taylorii</name>
    <dbReference type="NCBI Taxonomy" id="2483200"/>
    <lineage>
        <taxon>Eukaryota</taxon>
        <taxon>Sar</taxon>
        <taxon>Stramenopiles</taxon>
        <taxon>Ochrophyta</taxon>
        <taxon>Pelagophyceae</taxon>
        <taxon>Pelagomonadales</taxon>
        <taxon>Pelagomonadaceae</taxon>
        <taxon>Chrysophaeum</taxon>
    </lineage>
</organism>
<evidence type="ECO:0000256" key="1">
    <source>
        <dbReference type="SAM" id="MobiDB-lite"/>
    </source>
</evidence>
<dbReference type="PANTHER" id="PTHR23336:SF76">
    <property type="entry name" value="MORC S5 DOMAIN-CONTAINING PROTEIN"/>
    <property type="match status" value="1"/>
</dbReference>
<dbReference type="PANTHER" id="PTHR23336">
    <property type="entry name" value="ZINC FINGER CW-TYPE COILED-COIL DOMAIN PROTEIN 3"/>
    <property type="match status" value="1"/>
</dbReference>
<dbReference type="InterPro" id="IPR036890">
    <property type="entry name" value="HATPase_C_sf"/>
</dbReference>
<feature type="compositionally biased region" description="Acidic residues" evidence="1">
    <location>
        <begin position="533"/>
        <end position="542"/>
    </location>
</feature>
<dbReference type="GO" id="GO:0005634">
    <property type="term" value="C:nucleus"/>
    <property type="evidence" value="ECO:0007669"/>
    <property type="project" value="TreeGrafter"/>
</dbReference>
<reference evidence="2" key="1">
    <citation type="submission" date="2023-01" db="EMBL/GenBank/DDBJ databases">
        <title>Metagenome sequencing of chrysophaentin producing Chrysophaeum taylorii.</title>
        <authorList>
            <person name="Davison J."/>
            <person name="Bewley C."/>
        </authorList>
    </citation>
    <scope>NUCLEOTIDE SEQUENCE</scope>
    <source>
        <strain evidence="2">NIES-1699</strain>
    </source>
</reference>
<proteinExistence type="predicted"/>